<dbReference type="RefSeq" id="WP_330162136.1">
    <property type="nucleotide sequence ID" value="NZ_BAAAJA010000021.1"/>
</dbReference>
<dbReference type="SUPFAM" id="SSF50475">
    <property type="entry name" value="FMN-binding split barrel"/>
    <property type="match status" value="1"/>
</dbReference>
<dbReference type="EMBL" id="JAUUCC010000173">
    <property type="protein sequence ID" value="MEE2055378.1"/>
    <property type="molecule type" value="Genomic_DNA"/>
</dbReference>
<proteinExistence type="predicted"/>
<dbReference type="PANTHER" id="PTHR35176:SF6">
    <property type="entry name" value="HEME OXYGENASE HI_0854-RELATED"/>
    <property type="match status" value="1"/>
</dbReference>
<keyword evidence="1 3" id="KW-0560">Oxidoreductase</keyword>
<dbReference type="EC" id="1.-.-.-" evidence="3"/>
<evidence type="ECO:0000313" key="4">
    <source>
        <dbReference type="Proteomes" id="UP001348641"/>
    </source>
</evidence>
<comment type="caution">
    <text evidence="3">The sequence shown here is derived from an EMBL/GenBank/DDBJ whole genome shotgun (WGS) entry which is preliminary data.</text>
</comment>
<organism evidence="3 4">
    <name type="scientific">Nocardiopsis tropica</name>
    <dbReference type="NCBI Taxonomy" id="109330"/>
    <lineage>
        <taxon>Bacteria</taxon>
        <taxon>Bacillati</taxon>
        <taxon>Actinomycetota</taxon>
        <taxon>Actinomycetes</taxon>
        <taxon>Streptosporangiales</taxon>
        <taxon>Nocardiopsidaceae</taxon>
        <taxon>Nocardiopsis</taxon>
    </lineage>
</organism>
<dbReference type="Pfam" id="PF01243">
    <property type="entry name" value="PNPOx_N"/>
    <property type="match status" value="1"/>
</dbReference>
<evidence type="ECO:0000313" key="3">
    <source>
        <dbReference type="EMBL" id="MEE2055378.1"/>
    </source>
</evidence>
<dbReference type="GO" id="GO:0004733">
    <property type="term" value="F:pyridoxamine phosphate oxidase activity"/>
    <property type="evidence" value="ECO:0007669"/>
    <property type="project" value="UniProtKB-EC"/>
</dbReference>
<dbReference type="InterPro" id="IPR012349">
    <property type="entry name" value="Split_barrel_FMN-bd"/>
</dbReference>
<evidence type="ECO:0000259" key="2">
    <source>
        <dbReference type="Pfam" id="PF01243"/>
    </source>
</evidence>
<dbReference type="Proteomes" id="UP001348641">
    <property type="component" value="Unassembled WGS sequence"/>
</dbReference>
<name>A0ABU7L1F5_9ACTN</name>
<dbReference type="InterPro" id="IPR011576">
    <property type="entry name" value="Pyridox_Oxase_N"/>
</dbReference>
<dbReference type="EC" id="1.4.3.5" evidence="3"/>
<feature type="domain" description="Pyridoxamine 5'-phosphate oxidase N-terminal" evidence="2">
    <location>
        <begin position="15"/>
        <end position="128"/>
    </location>
</feature>
<dbReference type="Gene3D" id="2.30.110.10">
    <property type="entry name" value="Electron Transport, Fmn-binding Protein, Chain A"/>
    <property type="match status" value="1"/>
</dbReference>
<protein>
    <submittedName>
        <fullName evidence="3">Pyridoxamine 5'-phosphate oxidase family protein</fullName>
        <ecNumber evidence="3">1.-.-.-</ecNumber>
        <ecNumber evidence="3">1.4.3.5</ecNumber>
    </submittedName>
</protein>
<evidence type="ECO:0000256" key="1">
    <source>
        <dbReference type="ARBA" id="ARBA00023002"/>
    </source>
</evidence>
<gene>
    <name evidence="3" type="ORF">Q8A49_33270</name>
</gene>
<dbReference type="InterPro" id="IPR052019">
    <property type="entry name" value="F420H2_bilvrd_red/Heme_oxyg"/>
</dbReference>
<dbReference type="PANTHER" id="PTHR35176">
    <property type="entry name" value="HEME OXYGENASE HI_0854-RELATED"/>
    <property type="match status" value="1"/>
</dbReference>
<sequence length="150" mass="17159">MSSSSDTRSPYPFDVEAFLERPLVARAATVDSAGAPAVRPVWFLWEQNALWWLTGSYSVVAKHLERDARTSVVVDTCDLERMEFLQVTMHGKAEVAPFDQVLARRLLRRYLGDDEEVWHPDFRHYADDGRLVRFTPDCTVVKDLSKNGET</sequence>
<accession>A0ABU7L1F5</accession>
<reference evidence="3 4" key="1">
    <citation type="submission" date="2023-07" db="EMBL/GenBank/DDBJ databases">
        <authorList>
            <person name="Girao M."/>
            <person name="Carvalho M.F."/>
        </authorList>
    </citation>
    <scope>NUCLEOTIDE SEQUENCE [LARGE SCALE GENOMIC DNA]</scope>
    <source>
        <strain evidence="3 4">66/93</strain>
    </source>
</reference>